<evidence type="ECO:0000256" key="17">
    <source>
        <dbReference type="RuleBase" id="RU004516"/>
    </source>
</evidence>
<keyword evidence="8 18" id="KW-0028">Amino-acid biosynthesis</keyword>
<comment type="catalytic activity">
    <reaction evidence="12 18">
        <text>L-valine + 2-oxoglutarate = 3-methyl-2-oxobutanoate + L-glutamate</text>
        <dbReference type="Rhea" id="RHEA:24813"/>
        <dbReference type="ChEBI" id="CHEBI:11851"/>
        <dbReference type="ChEBI" id="CHEBI:16810"/>
        <dbReference type="ChEBI" id="CHEBI:29985"/>
        <dbReference type="ChEBI" id="CHEBI:57762"/>
        <dbReference type="EC" id="2.6.1.42"/>
    </reaction>
</comment>
<dbReference type="InterPro" id="IPR033939">
    <property type="entry name" value="BCAT_family"/>
</dbReference>
<dbReference type="NCBIfam" id="TIGR01123">
    <property type="entry name" value="ilvE_II"/>
    <property type="match status" value="1"/>
</dbReference>
<comment type="cofactor">
    <cofactor evidence="1 17">
        <name>pyridoxal 5'-phosphate</name>
        <dbReference type="ChEBI" id="CHEBI:597326"/>
    </cofactor>
</comment>
<evidence type="ECO:0000256" key="9">
    <source>
        <dbReference type="ARBA" id="ARBA00022679"/>
    </source>
</evidence>
<dbReference type="NCBIfam" id="NF009897">
    <property type="entry name" value="PRK13357.1"/>
    <property type="match status" value="1"/>
</dbReference>
<feature type="modified residue" description="N6-(pyridoxal phosphate)lysine" evidence="15">
    <location>
        <position position="200"/>
    </location>
</feature>
<dbReference type="Pfam" id="PF01063">
    <property type="entry name" value="Aminotran_4"/>
    <property type="match status" value="1"/>
</dbReference>
<dbReference type="CDD" id="cd01557">
    <property type="entry name" value="BCAT_beta_family"/>
    <property type="match status" value="1"/>
</dbReference>
<dbReference type="PIRSF" id="PIRSF006468">
    <property type="entry name" value="BCAT1"/>
    <property type="match status" value="1"/>
</dbReference>
<dbReference type="Proteomes" id="UP000539642">
    <property type="component" value="Unassembled WGS sequence"/>
</dbReference>
<accession>A0A840V373</accession>
<dbReference type="PROSITE" id="PS00770">
    <property type="entry name" value="AA_TRANSFER_CLASS_4"/>
    <property type="match status" value="1"/>
</dbReference>
<keyword evidence="7 18" id="KW-0032">Aminotransferase</keyword>
<comment type="similarity">
    <text evidence="6 16">Belongs to the class-IV pyridoxal-phosphate-dependent aminotransferase family.</text>
</comment>
<dbReference type="EMBL" id="JACHEO010000010">
    <property type="protein sequence ID" value="MBB5348310.1"/>
    <property type="molecule type" value="Genomic_DNA"/>
</dbReference>
<dbReference type="InterPro" id="IPR018300">
    <property type="entry name" value="Aminotrans_IV_CS"/>
</dbReference>
<evidence type="ECO:0000256" key="6">
    <source>
        <dbReference type="ARBA" id="ARBA00009320"/>
    </source>
</evidence>
<name>A0A840V373_9BACT</name>
<comment type="function">
    <text evidence="2">Acts on leucine, isoleucine and valine.</text>
</comment>
<dbReference type="FunFam" id="3.30.470.10:FF:000002">
    <property type="entry name" value="Branched-chain-amino-acid aminotransferase"/>
    <property type="match status" value="1"/>
</dbReference>
<comment type="pathway">
    <text evidence="3">Amino-acid biosynthesis; L-isoleucine biosynthesis; L-isoleucine from 2-oxobutanoate: step 4/4.</text>
</comment>
<dbReference type="GO" id="GO:0009097">
    <property type="term" value="P:isoleucine biosynthetic process"/>
    <property type="evidence" value="ECO:0007669"/>
    <property type="project" value="UniProtKB-UniPathway"/>
</dbReference>
<comment type="pathway">
    <text evidence="4">Amino-acid biosynthesis; L-valine biosynthesis; L-valine from pyruvate: step 4/4.</text>
</comment>
<comment type="catalytic activity">
    <reaction evidence="13 18">
        <text>L-isoleucine + 2-oxoglutarate = (S)-3-methyl-2-oxopentanoate + L-glutamate</text>
        <dbReference type="Rhea" id="RHEA:24801"/>
        <dbReference type="ChEBI" id="CHEBI:16810"/>
        <dbReference type="ChEBI" id="CHEBI:29985"/>
        <dbReference type="ChEBI" id="CHEBI:35146"/>
        <dbReference type="ChEBI" id="CHEBI:58045"/>
        <dbReference type="EC" id="2.6.1.42"/>
    </reaction>
</comment>
<dbReference type="PANTHER" id="PTHR11825:SF44">
    <property type="entry name" value="BRANCHED-CHAIN-AMINO-ACID AMINOTRANSFERASE"/>
    <property type="match status" value="1"/>
</dbReference>
<evidence type="ECO:0000256" key="15">
    <source>
        <dbReference type="PIRSR" id="PIRSR006468-1"/>
    </source>
</evidence>
<sequence length="360" mass="40722">MWENLDVALEKVAKDRMKAKPPQDKLGFGLHFTDHMLWMKWNRQDGWHDTKICPYQDFHLNPASMVFHYGQAIFEGMKAYRGKDDQIFLFRPQDNFDRMNNSALRMCMPRFPVDKVLKSLKALLYLERQWIPSAAGASLYIRPTMIAVDPYLGVRPSETYYFYIILSPVGAYYAEGFNPTKIYVSDEYVRAVKGGVGNVKTGGNYAASLFTTQLAKKAGYTQVLWLDGCEHRYVEEVGTSNIFFLIEDELITPPLEGSILGGITRDSVLKLAAGWGIRTAERRITIDEVLAACADGRLQESFGTGTAAVISPVGELMYREKVYHVNDGKIGALSQRLFTELQAIQCGYGDDPFKWVVRVC</sequence>
<evidence type="ECO:0000313" key="20">
    <source>
        <dbReference type="Proteomes" id="UP000539642"/>
    </source>
</evidence>
<evidence type="ECO:0000256" key="11">
    <source>
        <dbReference type="ARBA" id="ARBA00023304"/>
    </source>
</evidence>
<comment type="catalytic activity">
    <reaction evidence="14 18">
        <text>L-leucine + 2-oxoglutarate = 4-methyl-2-oxopentanoate + L-glutamate</text>
        <dbReference type="Rhea" id="RHEA:18321"/>
        <dbReference type="ChEBI" id="CHEBI:16810"/>
        <dbReference type="ChEBI" id="CHEBI:17865"/>
        <dbReference type="ChEBI" id="CHEBI:29985"/>
        <dbReference type="ChEBI" id="CHEBI:57427"/>
        <dbReference type="EC" id="2.6.1.42"/>
    </reaction>
</comment>
<evidence type="ECO:0000256" key="7">
    <source>
        <dbReference type="ARBA" id="ARBA00022576"/>
    </source>
</evidence>
<dbReference type="RefSeq" id="WP_183350918.1">
    <property type="nucleotide sequence ID" value="NZ_JACHEO010000010.1"/>
</dbReference>
<protein>
    <recommendedName>
        <fullName evidence="18">Branched-chain-amino-acid aminotransferase</fullName>
        <ecNumber evidence="18">2.6.1.42</ecNumber>
    </recommendedName>
</protein>
<evidence type="ECO:0000256" key="16">
    <source>
        <dbReference type="RuleBase" id="RU004106"/>
    </source>
</evidence>
<dbReference type="InterPro" id="IPR043131">
    <property type="entry name" value="BCAT-like_N"/>
</dbReference>
<evidence type="ECO:0000256" key="14">
    <source>
        <dbReference type="ARBA" id="ARBA00049229"/>
    </source>
</evidence>
<evidence type="ECO:0000256" key="2">
    <source>
        <dbReference type="ARBA" id="ARBA00003109"/>
    </source>
</evidence>
<evidence type="ECO:0000256" key="13">
    <source>
        <dbReference type="ARBA" id="ARBA00048798"/>
    </source>
</evidence>
<comment type="pathway">
    <text evidence="5">Amino-acid biosynthesis; L-leucine biosynthesis; L-leucine from 3-methyl-2-oxobutanoate: step 4/4.</text>
</comment>
<evidence type="ECO:0000256" key="5">
    <source>
        <dbReference type="ARBA" id="ARBA00005072"/>
    </source>
</evidence>
<comment type="caution">
    <text evidence="19">The sequence shown here is derived from an EMBL/GenBank/DDBJ whole genome shotgun (WGS) entry which is preliminary data.</text>
</comment>
<dbReference type="InterPro" id="IPR001544">
    <property type="entry name" value="Aminotrans_IV"/>
</dbReference>
<dbReference type="GO" id="GO:0009098">
    <property type="term" value="P:L-leucine biosynthetic process"/>
    <property type="evidence" value="ECO:0007669"/>
    <property type="project" value="UniProtKB-UniPathway"/>
</dbReference>
<evidence type="ECO:0000256" key="4">
    <source>
        <dbReference type="ARBA" id="ARBA00004931"/>
    </source>
</evidence>
<dbReference type="EC" id="2.6.1.42" evidence="18"/>
<dbReference type="InterPro" id="IPR036038">
    <property type="entry name" value="Aminotransferase-like"/>
</dbReference>
<evidence type="ECO:0000256" key="12">
    <source>
        <dbReference type="ARBA" id="ARBA00048212"/>
    </source>
</evidence>
<dbReference type="AlphaFoldDB" id="A0A840V373"/>
<dbReference type="SUPFAM" id="SSF56752">
    <property type="entry name" value="D-aminoacid aminotransferase-like PLP-dependent enzymes"/>
    <property type="match status" value="1"/>
</dbReference>
<dbReference type="Gene3D" id="3.20.10.10">
    <property type="entry name" value="D-amino Acid Aminotransferase, subunit A, domain 2"/>
    <property type="match status" value="1"/>
</dbReference>
<reference evidence="19 20" key="1">
    <citation type="submission" date="2020-08" db="EMBL/GenBank/DDBJ databases">
        <title>Genomic Encyclopedia of Type Strains, Phase IV (KMG-IV): sequencing the most valuable type-strain genomes for metagenomic binning, comparative biology and taxonomic classification.</title>
        <authorList>
            <person name="Goeker M."/>
        </authorList>
    </citation>
    <scope>NUCLEOTIDE SEQUENCE [LARGE SCALE GENOMIC DNA]</scope>
    <source>
        <strain evidence="19 20">DSM 28570</strain>
    </source>
</reference>
<dbReference type="Gene3D" id="3.30.470.10">
    <property type="match status" value="1"/>
</dbReference>
<organism evidence="19 20">
    <name type="scientific">Desulfoprunum benzoelyticum</name>
    <dbReference type="NCBI Taxonomy" id="1506996"/>
    <lineage>
        <taxon>Bacteria</taxon>
        <taxon>Pseudomonadati</taxon>
        <taxon>Thermodesulfobacteriota</taxon>
        <taxon>Desulfobulbia</taxon>
        <taxon>Desulfobulbales</taxon>
        <taxon>Desulfobulbaceae</taxon>
        <taxon>Desulfoprunum</taxon>
    </lineage>
</organism>
<dbReference type="PANTHER" id="PTHR11825">
    <property type="entry name" value="SUBGROUP IIII AMINOTRANSFERASE"/>
    <property type="match status" value="1"/>
</dbReference>
<gene>
    <name evidence="19" type="ORF">HNQ81_002041</name>
</gene>
<evidence type="ECO:0000256" key="3">
    <source>
        <dbReference type="ARBA" id="ARBA00004824"/>
    </source>
</evidence>
<dbReference type="UniPathway" id="UPA00048">
    <property type="reaction ID" value="UER00073"/>
</dbReference>
<evidence type="ECO:0000256" key="18">
    <source>
        <dbReference type="RuleBase" id="RU004517"/>
    </source>
</evidence>
<evidence type="ECO:0000256" key="10">
    <source>
        <dbReference type="ARBA" id="ARBA00022898"/>
    </source>
</evidence>
<keyword evidence="10 17" id="KW-0663">Pyridoxal phosphate</keyword>
<evidence type="ECO:0000256" key="1">
    <source>
        <dbReference type="ARBA" id="ARBA00001933"/>
    </source>
</evidence>
<keyword evidence="20" id="KW-1185">Reference proteome</keyword>
<proteinExistence type="inferred from homology"/>
<evidence type="ECO:0000256" key="8">
    <source>
        <dbReference type="ARBA" id="ARBA00022605"/>
    </source>
</evidence>
<dbReference type="GO" id="GO:0009099">
    <property type="term" value="P:L-valine biosynthetic process"/>
    <property type="evidence" value="ECO:0007669"/>
    <property type="project" value="UniProtKB-UniPathway"/>
</dbReference>
<dbReference type="UniPathway" id="UPA00049">
    <property type="reaction ID" value="UER00062"/>
</dbReference>
<dbReference type="InterPro" id="IPR005786">
    <property type="entry name" value="B_amino_transII"/>
</dbReference>
<evidence type="ECO:0000313" key="19">
    <source>
        <dbReference type="EMBL" id="MBB5348310.1"/>
    </source>
</evidence>
<dbReference type="UniPathway" id="UPA00047">
    <property type="reaction ID" value="UER00058"/>
</dbReference>
<dbReference type="GO" id="GO:0004084">
    <property type="term" value="F:branched-chain-amino-acid transaminase activity"/>
    <property type="evidence" value="ECO:0007669"/>
    <property type="project" value="UniProtKB-EC"/>
</dbReference>
<keyword evidence="11 18" id="KW-0100">Branched-chain amino acid biosynthesis</keyword>
<keyword evidence="9 18" id="KW-0808">Transferase</keyword>
<dbReference type="InterPro" id="IPR043132">
    <property type="entry name" value="BCAT-like_C"/>
</dbReference>